<evidence type="ECO:0000313" key="1">
    <source>
        <dbReference type="EMBL" id="JAI00949.1"/>
    </source>
</evidence>
<protein>
    <submittedName>
        <fullName evidence="1">Uncharacterized protein</fullName>
    </submittedName>
</protein>
<accession>A0A0E9XGY9</accession>
<dbReference type="AlphaFoldDB" id="A0A0E9XGY9"/>
<dbReference type="EMBL" id="GBXM01007629">
    <property type="protein sequence ID" value="JAI00949.1"/>
    <property type="molecule type" value="Transcribed_RNA"/>
</dbReference>
<organism evidence="1">
    <name type="scientific">Anguilla anguilla</name>
    <name type="common">European freshwater eel</name>
    <name type="synonym">Muraena anguilla</name>
    <dbReference type="NCBI Taxonomy" id="7936"/>
    <lineage>
        <taxon>Eukaryota</taxon>
        <taxon>Metazoa</taxon>
        <taxon>Chordata</taxon>
        <taxon>Craniata</taxon>
        <taxon>Vertebrata</taxon>
        <taxon>Euteleostomi</taxon>
        <taxon>Actinopterygii</taxon>
        <taxon>Neopterygii</taxon>
        <taxon>Teleostei</taxon>
        <taxon>Anguilliformes</taxon>
        <taxon>Anguillidae</taxon>
        <taxon>Anguilla</taxon>
    </lineage>
</organism>
<reference evidence="1" key="2">
    <citation type="journal article" date="2015" name="Fish Shellfish Immunol.">
        <title>Early steps in the European eel (Anguilla anguilla)-Vibrio vulnificus interaction in the gills: Role of the RtxA13 toxin.</title>
        <authorList>
            <person name="Callol A."/>
            <person name="Pajuelo D."/>
            <person name="Ebbesson L."/>
            <person name="Teles M."/>
            <person name="MacKenzie S."/>
            <person name="Amaro C."/>
        </authorList>
    </citation>
    <scope>NUCLEOTIDE SEQUENCE</scope>
</reference>
<sequence length="74" mass="8708">MSRRKISCHKKLNKHFETEMTAERWKHRGKKRSLRKPAFQCKFCLNVTAKNPSIGTVHSLSDITPARFRAAQRR</sequence>
<reference evidence="1" key="1">
    <citation type="submission" date="2014-11" db="EMBL/GenBank/DDBJ databases">
        <authorList>
            <person name="Amaro Gonzalez C."/>
        </authorList>
    </citation>
    <scope>NUCLEOTIDE SEQUENCE</scope>
</reference>
<proteinExistence type="predicted"/>
<name>A0A0E9XGY9_ANGAN</name>